<dbReference type="GO" id="GO:0004601">
    <property type="term" value="F:peroxidase activity"/>
    <property type="evidence" value="ECO:0000318"/>
    <property type="project" value="GO_Central"/>
</dbReference>
<gene>
    <name evidence="2" type="ORF">THAPS_23396</name>
</gene>
<dbReference type="InParanoid" id="B5YMI3"/>
<keyword evidence="1" id="KW-0732">Signal</keyword>
<dbReference type="GO" id="GO:0042744">
    <property type="term" value="P:hydrogen peroxide catabolic process"/>
    <property type="evidence" value="ECO:0000318"/>
    <property type="project" value="GO_Central"/>
</dbReference>
<dbReference type="PaxDb" id="35128-Thaps23396"/>
<dbReference type="RefSeq" id="XP_002295748.1">
    <property type="nucleotide sequence ID" value="XM_002295712.1"/>
</dbReference>
<feature type="chain" id="PRO_5002841387" evidence="1">
    <location>
        <begin position="21"/>
        <end position="701"/>
    </location>
</feature>
<dbReference type="EMBL" id="CP001160">
    <property type="protein sequence ID" value="ACI64465.1"/>
    <property type="molecule type" value="Genomic_DNA"/>
</dbReference>
<evidence type="ECO:0000313" key="3">
    <source>
        <dbReference type="Proteomes" id="UP000001449"/>
    </source>
</evidence>
<dbReference type="AlphaFoldDB" id="B5YMI3"/>
<organism evidence="2 3">
    <name type="scientific">Thalassiosira pseudonana</name>
    <name type="common">Marine diatom</name>
    <name type="synonym">Cyclotella nana</name>
    <dbReference type="NCBI Taxonomy" id="35128"/>
    <lineage>
        <taxon>Eukaryota</taxon>
        <taxon>Sar</taxon>
        <taxon>Stramenopiles</taxon>
        <taxon>Ochrophyta</taxon>
        <taxon>Bacillariophyta</taxon>
        <taxon>Coscinodiscophyceae</taxon>
        <taxon>Thalassiosirophycidae</taxon>
        <taxon>Thalassiosirales</taxon>
        <taxon>Thalassiosiraceae</taxon>
        <taxon>Thalassiosira</taxon>
    </lineage>
</organism>
<dbReference type="GeneID" id="7446230"/>
<sequence length="701" mass="75997">MILSTVLISFLSSLLQSTAAQENGYYPGSYTGASITTCLNDGAHPQYMEEQGLLNDSLEECCEQFYIWNYFVCLADGGGIEVTGTSLCGGDKATCGGLASSSDQLYDIAKSCCQAQLGYINDDLCEANSLQQEFDGTMEFYPFYQENKCVQNCEEASDLCGGIIQDSSTPMFETIEECCSEKLSHINPDICQELSDPGTGTEKFYSVTSKSRCYKDCELGVGCARINSTSIVLHEDLESCCDAMPWVSSEFCASRSTEEASDLWYASTQNQVCVNDCLVGDGCVPLEDPTAALYATALECCQAKIPSVSSDICADVSEGNPLVGSNLYYVSYTDERCVMDCAPADDVCGGLADSSDELFANATACCEAKLSYKSLLYCETISDGGDYAGSGWYFADYPNSRCLSDCDESIPWCGGIVEESSVEMNETIAGCCDTFFPSIDSDLCAEASDPTSTGTGKYYGVVADSVCVADDEITGARVEDLSTKLYDTIEECCAAALPWVTSYYCESRSNEDYSNLWYVQYPTLCVKDCESGPGCVPLQDSSVKLYDTSLNCCEEKLNWLDSASCDARSNGLELFSDLFYVDYKNNVCKQDCSETDPLPCGGNPSESNSPLYDTLEECCETKLQWNNLDECVASSNGQDTTTAAGSNEYYVNWKLFKCAKDCIGSAPCGGLKNSWDASYSNPSDCCANHLSWIDEAECVLS</sequence>
<dbReference type="GO" id="GO:0000302">
    <property type="term" value="P:response to reactive oxygen species"/>
    <property type="evidence" value="ECO:0000318"/>
    <property type="project" value="GO_Central"/>
</dbReference>
<protein>
    <submittedName>
        <fullName evidence="2">Uncharacterized protein</fullName>
    </submittedName>
</protein>
<proteinExistence type="predicted"/>
<name>B5YMI3_THAPS</name>
<dbReference type="HOGENOM" id="CLU_031846_0_0_1"/>
<reference evidence="2 3" key="2">
    <citation type="journal article" date="2008" name="Nature">
        <title>The Phaeodactylum genome reveals the evolutionary history of diatom genomes.</title>
        <authorList>
            <person name="Bowler C."/>
            <person name="Allen A.E."/>
            <person name="Badger J.H."/>
            <person name="Grimwood J."/>
            <person name="Jabbari K."/>
            <person name="Kuo A."/>
            <person name="Maheswari U."/>
            <person name="Martens C."/>
            <person name="Maumus F."/>
            <person name="Otillar R.P."/>
            <person name="Rayko E."/>
            <person name="Salamov A."/>
            <person name="Vandepoele K."/>
            <person name="Beszteri B."/>
            <person name="Gruber A."/>
            <person name="Heijde M."/>
            <person name="Katinka M."/>
            <person name="Mock T."/>
            <person name="Valentin K."/>
            <person name="Verret F."/>
            <person name="Berges J.A."/>
            <person name="Brownlee C."/>
            <person name="Cadoret J.P."/>
            <person name="Chiovitti A."/>
            <person name="Choi C.J."/>
            <person name="Coesel S."/>
            <person name="De Martino A."/>
            <person name="Detter J.C."/>
            <person name="Durkin C."/>
            <person name="Falciatore A."/>
            <person name="Fournet J."/>
            <person name="Haruta M."/>
            <person name="Huysman M.J."/>
            <person name="Jenkins B.D."/>
            <person name="Jiroutova K."/>
            <person name="Jorgensen R.E."/>
            <person name="Joubert Y."/>
            <person name="Kaplan A."/>
            <person name="Kroger N."/>
            <person name="Kroth P.G."/>
            <person name="La Roche J."/>
            <person name="Lindquist E."/>
            <person name="Lommer M."/>
            <person name="Martin-Jezequel V."/>
            <person name="Lopez P.J."/>
            <person name="Lucas S."/>
            <person name="Mangogna M."/>
            <person name="McGinnis K."/>
            <person name="Medlin L.K."/>
            <person name="Montsant A."/>
            <person name="Oudot-Le Secq M.P."/>
            <person name="Napoli C."/>
            <person name="Obornik M."/>
            <person name="Parker M.S."/>
            <person name="Petit J.L."/>
            <person name="Porcel B.M."/>
            <person name="Poulsen N."/>
            <person name="Robison M."/>
            <person name="Rychlewski L."/>
            <person name="Rynearson T.A."/>
            <person name="Schmutz J."/>
            <person name="Shapiro H."/>
            <person name="Siaut M."/>
            <person name="Stanley M."/>
            <person name="Sussman M.R."/>
            <person name="Taylor A.R."/>
            <person name="Vardi A."/>
            <person name="von Dassow P."/>
            <person name="Vyverman W."/>
            <person name="Willis A."/>
            <person name="Wyrwicz L.S."/>
            <person name="Rokhsar D.S."/>
            <person name="Weissenbach J."/>
            <person name="Armbrust E.V."/>
            <person name="Green B.R."/>
            <person name="Van de Peer Y."/>
            <person name="Grigoriev I.V."/>
        </authorList>
    </citation>
    <scope>NUCLEOTIDE SEQUENCE [LARGE SCALE GENOMIC DNA]</scope>
    <source>
        <strain evidence="2 3">CCMP1335</strain>
    </source>
</reference>
<evidence type="ECO:0000313" key="2">
    <source>
        <dbReference type="EMBL" id="ACI64465.1"/>
    </source>
</evidence>
<accession>B5YMI3</accession>
<dbReference type="KEGG" id="tps:THAPS_23396"/>
<dbReference type="GO" id="GO:0034599">
    <property type="term" value="P:cellular response to oxidative stress"/>
    <property type="evidence" value="ECO:0000318"/>
    <property type="project" value="GO_Central"/>
</dbReference>
<keyword evidence="3" id="KW-1185">Reference proteome</keyword>
<feature type="signal peptide" evidence="1">
    <location>
        <begin position="1"/>
        <end position="20"/>
    </location>
</feature>
<reference evidence="2 3" key="1">
    <citation type="journal article" date="2004" name="Science">
        <title>The genome of the diatom Thalassiosira pseudonana: ecology, evolution, and metabolism.</title>
        <authorList>
            <person name="Armbrust E.V."/>
            <person name="Berges J.A."/>
            <person name="Bowler C."/>
            <person name="Green B.R."/>
            <person name="Martinez D."/>
            <person name="Putnam N.H."/>
            <person name="Zhou S."/>
            <person name="Allen A.E."/>
            <person name="Apt K.E."/>
            <person name="Bechner M."/>
            <person name="Brzezinski M.A."/>
            <person name="Chaal B.K."/>
            <person name="Chiovitti A."/>
            <person name="Davis A.K."/>
            <person name="Demarest M.S."/>
            <person name="Detter J.C."/>
            <person name="Glavina T."/>
            <person name="Goodstein D."/>
            <person name="Hadi M.Z."/>
            <person name="Hellsten U."/>
            <person name="Hildebrand M."/>
            <person name="Jenkins B.D."/>
            <person name="Jurka J."/>
            <person name="Kapitonov V.V."/>
            <person name="Kroger N."/>
            <person name="Lau W.W."/>
            <person name="Lane T.W."/>
            <person name="Larimer F.W."/>
            <person name="Lippmeier J.C."/>
            <person name="Lucas S."/>
            <person name="Medina M."/>
            <person name="Montsant A."/>
            <person name="Obornik M."/>
            <person name="Parker M.S."/>
            <person name="Palenik B."/>
            <person name="Pazour G.J."/>
            <person name="Richardson P.M."/>
            <person name="Rynearson T.A."/>
            <person name="Saito M.A."/>
            <person name="Schwartz D.C."/>
            <person name="Thamatrakoln K."/>
            <person name="Valentin K."/>
            <person name="Vardi A."/>
            <person name="Wilkerson F.P."/>
            <person name="Rokhsar D.S."/>
        </authorList>
    </citation>
    <scope>NUCLEOTIDE SEQUENCE [LARGE SCALE GENOMIC DNA]</scope>
    <source>
        <strain evidence="2 3">CCMP1335</strain>
    </source>
</reference>
<evidence type="ECO:0000256" key="1">
    <source>
        <dbReference type="SAM" id="SignalP"/>
    </source>
</evidence>
<dbReference type="eggNOG" id="ENOG502QYQ6">
    <property type="taxonomic scope" value="Eukaryota"/>
</dbReference>
<dbReference type="Proteomes" id="UP000001449">
    <property type="component" value="Chromosome 7"/>
</dbReference>